<accession>A0A1I6SMJ1</accession>
<name>A0A1I6SMJ1_9CAUL</name>
<dbReference type="PIRSF" id="PIRSF029477">
    <property type="entry name" value="UCP029477"/>
    <property type="match status" value="1"/>
</dbReference>
<dbReference type="RefSeq" id="WP_092311399.1">
    <property type="nucleotide sequence ID" value="NZ_FOZV01000005.1"/>
</dbReference>
<dbReference type="InterPro" id="IPR011971">
    <property type="entry name" value="CHP02284"/>
</dbReference>
<gene>
    <name evidence="2" type="ORF">SAMN05192570_2584</name>
</gene>
<dbReference type="OrthoDB" id="7265085at2"/>
<proteinExistence type="predicted"/>
<organism evidence="2 3">
    <name type="scientific">Brevundimonas viscosa</name>
    <dbReference type="NCBI Taxonomy" id="871741"/>
    <lineage>
        <taxon>Bacteria</taxon>
        <taxon>Pseudomonadati</taxon>
        <taxon>Pseudomonadota</taxon>
        <taxon>Alphaproteobacteria</taxon>
        <taxon>Caulobacterales</taxon>
        <taxon>Caulobacteraceae</taxon>
        <taxon>Brevundimonas</taxon>
    </lineage>
</organism>
<dbReference type="InterPro" id="IPR012347">
    <property type="entry name" value="Ferritin-like"/>
</dbReference>
<protein>
    <recommendedName>
        <fullName evidence="1">DUF2383 domain-containing protein</fullName>
    </recommendedName>
</protein>
<keyword evidence="3" id="KW-1185">Reference proteome</keyword>
<dbReference type="STRING" id="871741.SAMN05192570_2584"/>
<dbReference type="Proteomes" id="UP000198788">
    <property type="component" value="Unassembled WGS sequence"/>
</dbReference>
<dbReference type="EMBL" id="FOZV01000005">
    <property type="protein sequence ID" value="SFS78177.1"/>
    <property type="molecule type" value="Genomic_DNA"/>
</dbReference>
<sequence length="150" mass="16956">MSTPNDRAVHVLNSLIETTLDSAHGYRKAAEGADNPEFKAMFSERAGKREELSRRLQQEVRSFGGEPEDDQSLMGRIHNKFAEMRGDLMGRDDQGVIDEVERGEDVIKAKFEAATRDDDLPEPARQLVMTEYASIKSDHDTISALKHRMH</sequence>
<evidence type="ECO:0000313" key="3">
    <source>
        <dbReference type="Proteomes" id="UP000198788"/>
    </source>
</evidence>
<evidence type="ECO:0000313" key="2">
    <source>
        <dbReference type="EMBL" id="SFS78177.1"/>
    </source>
</evidence>
<dbReference type="Gene3D" id="1.20.1260.10">
    <property type="match status" value="1"/>
</dbReference>
<dbReference type="InterPro" id="IPR016920">
    <property type="entry name" value="UCP029477"/>
</dbReference>
<dbReference type="AlphaFoldDB" id="A0A1I6SMJ1"/>
<evidence type="ECO:0000259" key="1">
    <source>
        <dbReference type="Pfam" id="PF09537"/>
    </source>
</evidence>
<feature type="domain" description="DUF2383" evidence="1">
    <location>
        <begin position="8"/>
        <end position="116"/>
    </location>
</feature>
<dbReference type="InterPro" id="IPR019052">
    <property type="entry name" value="DUF2383"/>
</dbReference>
<reference evidence="3" key="1">
    <citation type="submission" date="2016-10" db="EMBL/GenBank/DDBJ databases">
        <authorList>
            <person name="Varghese N."/>
            <person name="Submissions S."/>
        </authorList>
    </citation>
    <scope>NUCLEOTIDE SEQUENCE [LARGE SCALE GENOMIC DNA]</scope>
    <source>
        <strain evidence="3">CGMCC 1.10683</strain>
    </source>
</reference>
<dbReference type="Pfam" id="PF09537">
    <property type="entry name" value="DUF2383"/>
    <property type="match status" value="1"/>
</dbReference>
<dbReference type="NCBIfam" id="TIGR02284">
    <property type="entry name" value="PA2169 family four-helix-bundle protein"/>
    <property type="match status" value="1"/>
</dbReference>